<organism evidence="1 2">
    <name type="scientific">Linnemannia gamsii</name>
    <dbReference type="NCBI Taxonomy" id="64522"/>
    <lineage>
        <taxon>Eukaryota</taxon>
        <taxon>Fungi</taxon>
        <taxon>Fungi incertae sedis</taxon>
        <taxon>Mucoromycota</taxon>
        <taxon>Mortierellomycotina</taxon>
        <taxon>Mortierellomycetes</taxon>
        <taxon>Mortierellales</taxon>
        <taxon>Mortierellaceae</taxon>
        <taxon>Linnemannia</taxon>
    </lineage>
</organism>
<comment type="caution">
    <text evidence="1">The sequence shown here is derived from an EMBL/GenBank/DDBJ whole genome shotgun (WGS) entry which is preliminary data.</text>
</comment>
<dbReference type="Proteomes" id="UP000823405">
    <property type="component" value="Unassembled WGS sequence"/>
</dbReference>
<sequence length="428" mass="49063">MQLAMDISGRMRYLKEHRHKEPEQVWRGFSDKFQLFVSSSWFDSIARSLDTLEQDPEHTTWAREMRKMLNSTRCENWRARYLQPRRSRLHGILQRATTQESVGAIVNAQNMIKQARHVLVNSILPVLHVVTIDEASSSQDIACEMNKDVQGNYVQLPMDTEMPYLATDIDIHDCTHPFYGVFQALYDIAHSRPFVQPAEPTLQSQLQQRLFRFTVKQLSAFSNLPKAQAEGRLLKEGASKENGDVDVHRLCLLVDNEIECMAMKELDGIQVSHNARMVFEILRIVAPLCREDAIPRPNDTEQKSQSAWQRILEILFANTRILVVIGETGLETSRAERAVNEAAHAITFMNTPVTPRKVDCKLVASVVKAKKWEFKPISNFEMKSSQATSQQVEIQARKNMRLNHSIARKIPLNRLYFLGMHGNMHGNS</sequence>
<evidence type="ECO:0000313" key="2">
    <source>
        <dbReference type="Proteomes" id="UP000823405"/>
    </source>
</evidence>
<gene>
    <name evidence="1" type="ORF">BGZ97_001873</name>
</gene>
<dbReference type="OrthoDB" id="2425338at2759"/>
<dbReference type="EMBL" id="JAAAIN010001399">
    <property type="protein sequence ID" value="KAG0303488.1"/>
    <property type="molecule type" value="Genomic_DNA"/>
</dbReference>
<dbReference type="AlphaFoldDB" id="A0A9P6QY74"/>
<protein>
    <submittedName>
        <fullName evidence="1">Uncharacterized protein</fullName>
    </submittedName>
</protein>
<accession>A0A9P6QY74</accession>
<evidence type="ECO:0000313" key="1">
    <source>
        <dbReference type="EMBL" id="KAG0303488.1"/>
    </source>
</evidence>
<proteinExistence type="predicted"/>
<name>A0A9P6QY74_9FUNG</name>
<reference evidence="1" key="1">
    <citation type="journal article" date="2020" name="Fungal Divers.">
        <title>Resolving the Mortierellaceae phylogeny through synthesis of multi-gene phylogenetics and phylogenomics.</title>
        <authorList>
            <person name="Vandepol N."/>
            <person name="Liber J."/>
            <person name="Desiro A."/>
            <person name="Na H."/>
            <person name="Kennedy M."/>
            <person name="Barry K."/>
            <person name="Grigoriev I.V."/>
            <person name="Miller A.N."/>
            <person name="O'Donnell K."/>
            <person name="Stajich J.E."/>
            <person name="Bonito G."/>
        </authorList>
    </citation>
    <scope>NUCLEOTIDE SEQUENCE</scope>
    <source>
        <strain evidence="1">NVP60</strain>
    </source>
</reference>
<keyword evidence="2" id="KW-1185">Reference proteome</keyword>